<evidence type="ECO:0000313" key="1">
    <source>
        <dbReference type="EMBL" id="KKM24071.1"/>
    </source>
</evidence>
<name>A0A0F9I8Z2_9ZZZZ</name>
<proteinExistence type="predicted"/>
<reference evidence="1" key="1">
    <citation type="journal article" date="2015" name="Nature">
        <title>Complex archaea that bridge the gap between prokaryotes and eukaryotes.</title>
        <authorList>
            <person name="Spang A."/>
            <person name="Saw J.H."/>
            <person name="Jorgensen S.L."/>
            <person name="Zaremba-Niedzwiedzka K."/>
            <person name="Martijn J."/>
            <person name="Lind A.E."/>
            <person name="van Eijk R."/>
            <person name="Schleper C."/>
            <person name="Guy L."/>
            <person name="Ettema T.J."/>
        </authorList>
    </citation>
    <scope>NUCLEOTIDE SEQUENCE</scope>
</reference>
<organism evidence="1">
    <name type="scientific">marine sediment metagenome</name>
    <dbReference type="NCBI Taxonomy" id="412755"/>
    <lineage>
        <taxon>unclassified sequences</taxon>
        <taxon>metagenomes</taxon>
        <taxon>ecological metagenomes</taxon>
    </lineage>
</organism>
<accession>A0A0F9I8Z2</accession>
<dbReference type="AlphaFoldDB" id="A0A0F9I8Z2"/>
<sequence length="106" mass="11835">MRITIDVTKRDIDRGTADACPVTLAVRRALGVRKDSKLGRYLLIGISNICFLDEDGWFETDLAAMPNIAQDFVNDFDRGRTVAPFSFVANFNQERAKLVGLTLPTK</sequence>
<dbReference type="EMBL" id="LAZR01012999">
    <property type="protein sequence ID" value="KKM24071.1"/>
    <property type="molecule type" value="Genomic_DNA"/>
</dbReference>
<comment type="caution">
    <text evidence="1">The sequence shown here is derived from an EMBL/GenBank/DDBJ whole genome shotgun (WGS) entry which is preliminary data.</text>
</comment>
<protein>
    <submittedName>
        <fullName evidence="1">Uncharacterized protein</fullName>
    </submittedName>
</protein>
<gene>
    <name evidence="1" type="ORF">LCGC14_1608850</name>
</gene>